<evidence type="ECO:0000256" key="2">
    <source>
        <dbReference type="ARBA" id="ARBA00012438"/>
    </source>
</evidence>
<dbReference type="CDD" id="cd17546">
    <property type="entry name" value="REC_hyHK_CKI1_RcsC-like"/>
    <property type="match status" value="1"/>
</dbReference>
<evidence type="ECO:0000256" key="5">
    <source>
        <dbReference type="ARBA" id="ARBA00022777"/>
    </source>
</evidence>
<dbReference type="InterPro" id="IPR005467">
    <property type="entry name" value="His_kinase_dom"/>
</dbReference>
<dbReference type="PATRIC" id="fig|1365257.3.peg.1266"/>
<dbReference type="SUPFAM" id="SSF52172">
    <property type="entry name" value="CheY-like"/>
    <property type="match status" value="1"/>
</dbReference>
<dbReference type="Gene3D" id="3.40.50.2300">
    <property type="match status" value="1"/>
</dbReference>
<feature type="domain" description="Response regulatory" evidence="9">
    <location>
        <begin position="483"/>
        <end position="600"/>
    </location>
</feature>
<evidence type="ECO:0000256" key="3">
    <source>
        <dbReference type="ARBA" id="ARBA00022553"/>
    </source>
</evidence>
<dbReference type="InterPro" id="IPR003594">
    <property type="entry name" value="HATPase_dom"/>
</dbReference>
<evidence type="ECO:0000256" key="6">
    <source>
        <dbReference type="PROSITE-ProRule" id="PRU00169"/>
    </source>
</evidence>
<comment type="catalytic activity">
    <reaction evidence="1">
        <text>ATP + protein L-histidine = ADP + protein N-phospho-L-histidine.</text>
        <dbReference type="EC" id="2.7.13.3"/>
    </reaction>
</comment>
<dbReference type="Pfam" id="PF00512">
    <property type="entry name" value="HisKA"/>
    <property type="match status" value="1"/>
</dbReference>
<dbReference type="PROSITE" id="PS50109">
    <property type="entry name" value="HIS_KIN"/>
    <property type="match status" value="1"/>
</dbReference>
<feature type="modified residue" description="4-aspartylphosphate" evidence="6">
    <location>
        <position position="532"/>
    </location>
</feature>
<evidence type="ECO:0000256" key="7">
    <source>
        <dbReference type="SAM" id="Phobius"/>
    </source>
</evidence>
<evidence type="ECO:0000259" key="8">
    <source>
        <dbReference type="PROSITE" id="PS50109"/>
    </source>
</evidence>
<evidence type="ECO:0000256" key="4">
    <source>
        <dbReference type="ARBA" id="ARBA00022679"/>
    </source>
</evidence>
<feature type="transmembrane region" description="Helical" evidence="7">
    <location>
        <begin position="62"/>
        <end position="82"/>
    </location>
</feature>
<dbReference type="PRINTS" id="PR00344">
    <property type="entry name" value="BCTRLSENSOR"/>
</dbReference>
<evidence type="ECO:0000313" key="11">
    <source>
        <dbReference type="Proteomes" id="UP000076661"/>
    </source>
</evidence>
<dbReference type="PANTHER" id="PTHR43047">
    <property type="entry name" value="TWO-COMPONENT HISTIDINE PROTEIN KINASE"/>
    <property type="match status" value="1"/>
</dbReference>
<feature type="domain" description="Histidine kinase" evidence="8">
    <location>
        <begin position="241"/>
        <end position="459"/>
    </location>
</feature>
<dbReference type="InterPro" id="IPR003661">
    <property type="entry name" value="HisK_dim/P_dom"/>
</dbReference>
<dbReference type="SMART" id="SM00388">
    <property type="entry name" value="HisKA"/>
    <property type="match status" value="1"/>
</dbReference>
<dbReference type="GO" id="GO:0000155">
    <property type="term" value="F:phosphorelay sensor kinase activity"/>
    <property type="evidence" value="ECO:0007669"/>
    <property type="project" value="InterPro"/>
</dbReference>
<feature type="transmembrane region" description="Helical" evidence="7">
    <location>
        <begin position="193"/>
        <end position="213"/>
    </location>
</feature>
<dbReference type="PANTHER" id="PTHR43047:SF72">
    <property type="entry name" value="OSMOSENSING HISTIDINE PROTEIN KINASE SLN1"/>
    <property type="match status" value="1"/>
</dbReference>
<comment type="caution">
    <text evidence="10">The sequence shown here is derived from an EMBL/GenBank/DDBJ whole genome shotgun (WGS) entry which is preliminary data.</text>
</comment>
<dbReference type="Gene3D" id="1.10.287.130">
    <property type="match status" value="1"/>
</dbReference>
<dbReference type="GO" id="GO:0005886">
    <property type="term" value="C:plasma membrane"/>
    <property type="evidence" value="ECO:0007669"/>
    <property type="project" value="TreeGrafter"/>
</dbReference>
<dbReference type="CDD" id="cd00082">
    <property type="entry name" value="HisKA"/>
    <property type="match status" value="1"/>
</dbReference>
<keyword evidence="7" id="KW-1133">Transmembrane helix</keyword>
<feature type="transmembrane region" description="Helical" evidence="7">
    <location>
        <begin position="118"/>
        <end position="140"/>
    </location>
</feature>
<evidence type="ECO:0000256" key="1">
    <source>
        <dbReference type="ARBA" id="ARBA00000085"/>
    </source>
</evidence>
<dbReference type="SUPFAM" id="SSF55874">
    <property type="entry name" value="ATPase domain of HSP90 chaperone/DNA topoisomerase II/histidine kinase"/>
    <property type="match status" value="1"/>
</dbReference>
<dbReference type="InterPro" id="IPR036890">
    <property type="entry name" value="HATPase_C_sf"/>
</dbReference>
<dbReference type="Gene3D" id="3.30.565.10">
    <property type="entry name" value="Histidine kinase-like ATPase, C-terminal domain"/>
    <property type="match status" value="1"/>
</dbReference>
<dbReference type="PROSITE" id="PS50110">
    <property type="entry name" value="RESPONSE_REGULATORY"/>
    <property type="match status" value="1"/>
</dbReference>
<proteinExistence type="predicted"/>
<dbReference type="InterPro" id="IPR011006">
    <property type="entry name" value="CheY-like_superfamily"/>
</dbReference>
<dbReference type="EC" id="2.7.13.3" evidence="2"/>
<dbReference type="InterPro" id="IPR004358">
    <property type="entry name" value="Sig_transdc_His_kin-like_C"/>
</dbReference>
<sequence length="721" mass="81026">MGDPKLLLKILALTTCVCAVFMMVNWLIHKRIAGTRLWFGFGFVLSAAIACIFQSSQTLSPVWSIMIPNTLILLGLFMLTRGVERFFVVRAHNWPWYLLAFVFFPSFIYFTFFDASFLVRVFVNYLVWLLAMTLCLRALWVGQGKSFTGFSPAHWTFALACISLLSVFTLRLSMLGNYEHSDTLGTNNWMNQFFSLSVIVMPLILCFSLCLLCSCRKEQLLANVTQRAKEETQQKEQFLTLLSHELRTPLNAIVGHAEMIKQAPREPQKYVQYCDVIISTAMSLADLANQVLLNARGKASRQTATALPDFTEQLMGQFKPLVQDKNVVLEAKTTGVTPAAQYLVDQDTLGLVIKNLLSNAIKYTHQGKVTLAMSLLHKKPRSAVLRFEVADTGEGMNKTQVEQLFRPFDSADPALPIAQSAGVGLVLCQQLLQTLDSKLEVKSELGQGSLFYFDIELCNVSEQAMEQKPKGREQLPISQLSGNILVVEDNLLNQEIIKHFLSSLTLNYQIASTLAEAEQALKVMHFDLVFLDMHLRDGHGLDWYRQVFKPLNLPFPPKVIALTGDVDEQAQQAYFSSGIEYFLAKPIVLPQMKKLLSNLLLPAKSVMTEQDLLDLAVIQQLAGTIEPQILATKLMYLSDRLDYEFAQLRGLADIQALEALEEKLIHLEEEASTLGMRALHVALQEVRLSMFDSANIDWQALHGIAKQSAKRLSEYHSKVVA</sequence>
<dbReference type="Pfam" id="PF00072">
    <property type="entry name" value="Response_reg"/>
    <property type="match status" value="1"/>
</dbReference>
<keyword evidence="7" id="KW-0472">Membrane</keyword>
<dbReference type="AlphaFoldDB" id="A0A162B8L4"/>
<dbReference type="SMART" id="SM00448">
    <property type="entry name" value="REC"/>
    <property type="match status" value="1"/>
</dbReference>
<feature type="transmembrane region" description="Helical" evidence="7">
    <location>
        <begin position="6"/>
        <end position="28"/>
    </location>
</feature>
<protein>
    <recommendedName>
        <fullName evidence="2">histidine kinase</fullName>
        <ecNumber evidence="2">2.7.13.3</ecNumber>
    </recommendedName>
</protein>
<dbReference type="SMART" id="SM00387">
    <property type="entry name" value="HATPase_c"/>
    <property type="match status" value="1"/>
</dbReference>
<dbReference type="InterPro" id="IPR036097">
    <property type="entry name" value="HisK_dim/P_sf"/>
</dbReference>
<organism evidence="10 11">
    <name type="scientific">Pseudoalteromonas luteoviolacea S4060-1</name>
    <dbReference type="NCBI Taxonomy" id="1365257"/>
    <lineage>
        <taxon>Bacteria</taxon>
        <taxon>Pseudomonadati</taxon>
        <taxon>Pseudomonadota</taxon>
        <taxon>Gammaproteobacteria</taxon>
        <taxon>Alteromonadales</taxon>
        <taxon>Pseudoalteromonadaceae</taxon>
        <taxon>Pseudoalteromonas</taxon>
    </lineage>
</organism>
<gene>
    <name evidence="10" type="ORF">N478_14300</name>
</gene>
<accession>A0A162B8L4</accession>
<dbReference type="EMBL" id="AUXX01000009">
    <property type="protein sequence ID" value="KZN68333.1"/>
    <property type="molecule type" value="Genomic_DNA"/>
</dbReference>
<keyword evidence="7" id="KW-0812">Transmembrane</keyword>
<keyword evidence="4" id="KW-0808">Transferase</keyword>
<dbReference type="Pfam" id="PF02518">
    <property type="entry name" value="HATPase_c"/>
    <property type="match status" value="1"/>
</dbReference>
<feature type="transmembrane region" description="Helical" evidence="7">
    <location>
        <begin position="152"/>
        <end position="173"/>
    </location>
</feature>
<keyword evidence="5" id="KW-0418">Kinase</keyword>
<feature type="transmembrane region" description="Helical" evidence="7">
    <location>
        <begin position="94"/>
        <end position="112"/>
    </location>
</feature>
<keyword evidence="3 6" id="KW-0597">Phosphoprotein</keyword>
<dbReference type="Proteomes" id="UP000076661">
    <property type="component" value="Unassembled WGS sequence"/>
</dbReference>
<dbReference type="GO" id="GO:0009927">
    <property type="term" value="F:histidine phosphotransfer kinase activity"/>
    <property type="evidence" value="ECO:0007669"/>
    <property type="project" value="TreeGrafter"/>
</dbReference>
<dbReference type="InterPro" id="IPR001789">
    <property type="entry name" value="Sig_transdc_resp-reg_receiver"/>
</dbReference>
<reference evidence="10 11" key="1">
    <citation type="submission" date="2013-07" db="EMBL/GenBank/DDBJ databases">
        <title>Comparative Genomic and Metabolomic Analysis of Twelve Strains of Pseudoalteromonas luteoviolacea.</title>
        <authorList>
            <person name="Vynne N.G."/>
            <person name="Mansson M."/>
            <person name="Gram L."/>
        </authorList>
    </citation>
    <scope>NUCLEOTIDE SEQUENCE [LARGE SCALE GENOMIC DNA]</scope>
    <source>
        <strain evidence="10 11">S4060-1</strain>
    </source>
</reference>
<evidence type="ECO:0000259" key="9">
    <source>
        <dbReference type="PROSITE" id="PS50110"/>
    </source>
</evidence>
<name>A0A162B8L4_9GAMM</name>
<dbReference type="SUPFAM" id="SSF47384">
    <property type="entry name" value="Homodimeric domain of signal transducing histidine kinase"/>
    <property type="match status" value="1"/>
</dbReference>
<evidence type="ECO:0000313" key="10">
    <source>
        <dbReference type="EMBL" id="KZN68333.1"/>
    </source>
</evidence>
<feature type="transmembrane region" description="Helical" evidence="7">
    <location>
        <begin position="37"/>
        <end position="56"/>
    </location>
</feature>